<dbReference type="InterPro" id="IPR044855">
    <property type="entry name" value="CoA-Trfase_III_dom3_sf"/>
</dbReference>
<accession>A0A0M2GUZ1</accession>
<dbReference type="GO" id="GO:0033608">
    <property type="term" value="F:formyl-CoA transferase activity"/>
    <property type="evidence" value="ECO:0007669"/>
    <property type="project" value="UniProtKB-EC"/>
</dbReference>
<evidence type="ECO:0000313" key="2">
    <source>
        <dbReference type="Proteomes" id="UP000033956"/>
    </source>
</evidence>
<organism evidence="1 2">
    <name type="scientific">Microbacterium terrae</name>
    <dbReference type="NCBI Taxonomy" id="69369"/>
    <lineage>
        <taxon>Bacteria</taxon>
        <taxon>Bacillati</taxon>
        <taxon>Actinomycetota</taxon>
        <taxon>Actinomycetes</taxon>
        <taxon>Micrococcales</taxon>
        <taxon>Microbacteriaceae</taxon>
        <taxon>Microbacterium</taxon>
    </lineage>
</organism>
<dbReference type="EC" id="2.8.3.16" evidence="1"/>
<dbReference type="AlphaFoldDB" id="A0A0M2GUZ1"/>
<dbReference type="PANTHER" id="PTHR48228:SF5">
    <property type="entry name" value="ALPHA-METHYLACYL-COA RACEMASE"/>
    <property type="match status" value="1"/>
</dbReference>
<dbReference type="STRING" id="92835.RS81_03263"/>
<sequence>MSAGPLSGIRVIELAGIGPGPHAAMVLADLGADVVRVDRPTPGLDLTAGSSDWLVRGRRSLAADLKDPDQRELLLQLCEKADVLIEGYRPGVVERLGLGPDDVRARNPRLVYGRITGWGQTGPRARTAGHDINYLALTGGLHAIGRSDDRPVPPLNLVADYGGGSMLLLVGILAALWERGRTGLGQTVDAAMVDGASLLLQMTRSMLAAGAWVDRRGSNLLDGGAPFYDTYACADGGHVAVGALEEPFYAAMLDGLGLDSADVPDRDDRDNWPALREVLAARFATRTRDEWAEAFGDTDACVTPVLTLAEAAADRHLQARGTIRVQDGAAQASAAPRFSLHLDLPSPTPPPIPDADRAGILRDWLGVDLAADDPTSVRSSSGVLS</sequence>
<dbReference type="OrthoDB" id="9797653at2"/>
<evidence type="ECO:0000313" key="1">
    <source>
        <dbReference type="EMBL" id="KJL37506.1"/>
    </source>
</evidence>
<keyword evidence="1" id="KW-0808">Transferase</keyword>
<comment type="caution">
    <text evidence="1">The sequence shown here is derived from an EMBL/GenBank/DDBJ whole genome shotgun (WGS) entry which is preliminary data.</text>
</comment>
<dbReference type="Gene3D" id="3.30.1540.10">
    <property type="entry name" value="formyl-coa transferase, domain 3"/>
    <property type="match status" value="1"/>
</dbReference>
<dbReference type="InterPro" id="IPR050509">
    <property type="entry name" value="CoA-transferase_III"/>
</dbReference>
<dbReference type="PANTHER" id="PTHR48228">
    <property type="entry name" value="SUCCINYL-COA--D-CITRAMALATE COA-TRANSFERASE"/>
    <property type="match status" value="1"/>
</dbReference>
<dbReference type="InterPro" id="IPR003673">
    <property type="entry name" value="CoA-Trfase_fam_III"/>
</dbReference>
<dbReference type="Proteomes" id="UP000033956">
    <property type="component" value="Unassembled WGS sequence"/>
</dbReference>
<dbReference type="InterPro" id="IPR023606">
    <property type="entry name" value="CoA-Trfase_III_dom_1_sf"/>
</dbReference>
<name>A0A0M2GUZ1_9MICO</name>
<dbReference type="SUPFAM" id="SSF89796">
    <property type="entry name" value="CoA-transferase family III (CaiB/BaiF)"/>
    <property type="match status" value="1"/>
</dbReference>
<dbReference type="RefSeq" id="WP_045277155.1">
    <property type="nucleotide sequence ID" value="NZ_BAAAUP010000002.1"/>
</dbReference>
<dbReference type="Gene3D" id="3.40.50.10540">
    <property type="entry name" value="Crotonobetainyl-coa:carnitine coa-transferase, domain 1"/>
    <property type="match status" value="1"/>
</dbReference>
<protein>
    <submittedName>
        <fullName evidence="1">Formyl-coenzyme A transferase</fullName>
        <ecNumber evidence="1">2.8.3.16</ecNumber>
    </submittedName>
</protein>
<dbReference type="PATRIC" id="fig|92835.4.peg.3294"/>
<gene>
    <name evidence="1" type="primary">frc</name>
    <name evidence="1" type="ORF">RS81_03263</name>
</gene>
<dbReference type="Pfam" id="PF02515">
    <property type="entry name" value="CoA_transf_3"/>
    <property type="match status" value="1"/>
</dbReference>
<proteinExistence type="predicted"/>
<reference evidence="1 2" key="1">
    <citation type="submission" date="2015-02" db="EMBL/GenBank/DDBJ databases">
        <title>Draft genome sequences of ten Microbacterium spp. with emphasis on heavy metal contaminated environments.</title>
        <authorList>
            <person name="Corretto E."/>
        </authorList>
    </citation>
    <scope>NUCLEOTIDE SEQUENCE [LARGE SCALE GENOMIC DNA]</scope>
    <source>
        <strain evidence="1 2">DSM 12510</strain>
    </source>
</reference>
<dbReference type="EMBL" id="JYIZ01000057">
    <property type="protein sequence ID" value="KJL37506.1"/>
    <property type="molecule type" value="Genomic_DNA"/>
</dbReference>
<keyword evidence="2" id="KW-1185">Reference proteome</keyword>
<dbReference type="FunFam" id="3.40.50.10540:FF:000004">
    <property type="entry name" value="Probable alpha-methylacyl-CoA racemase mcr"/>
    <property type="match status" value="1"/>
</dbReference>